<gene>
    <name evidence="2" type="ORF">PPACK8108_LOCUS20765</name>
</gene>
<sequence>MNDFESAQSSTLQDSRNISDDRHTPDLFFTHLDIAHLQKGEHHYRTIGPALVLKSYRAKEDPLNLPSTPRTVNESSDSVVDTSPIIHPLGSIYSETGIIEIWLNPVESPQRSSRSFNSHPYQLDNHDEHKRKGENIELRYPFSLPLACADILYSLLQIITREKI</sequence>
<evidence type="ECO:0000256" key="1">
    <source>
        <dbReference type="SAM" id="MobiDB-lite"/>
    </source>
</evidence>
<feature type="region of interest" description="Disordered" evidence="1">
    <location>
        <begin position="1"/>
        <end position="20"/>
    </location>
</feature>
<dbReference type="Proteomes" id="UP001153365">
    <property type="component" value="Unassembled WGS sequence"/>
</dbReference>
<protein>
    <submittedName>
        <fullName evidence="2">Expressed protein</fullName>
    </submittedName>
</protein>
<reference evidence="2" key="1">
    <citation type="submission" date="2022-06" db="EMBL/GenBank/DDBJ databases">
        <authorList>
            <consortium name="SYNGENTA / RWTH Aachen University"/>
        </authorList>
    </citation>
    <scope>NUCLEOTIDE SEQUENCE</scope>
</reference>
<evidence type="ECO:0000313" key="2">
    <source>
        <dbReference type="EMBL" id="CAH7686151.1"/>
    </source>
</evidence>
<proteinExistence type="predicted"/>
<accession>A0AAV0BI78</accession>
<feature type="compositionally biased region" description="Polar residues" evidence="1">
    <location>
        <begin position="1"/>
        <end position="16"/>
    </location>
</feature>
<dbReference type="AlphaFoldDB" id="A0AAV0BI78"/>
<comment type="caution">
    <text evidence="2">The sequence shown here is derived from an EMBL/GenBank/DDBJ whole genome shotgun (WGS) entry which is preliminary data.</text>
</comment>
<organism evidence="2 3">
    <name type="scientific">Phakopsora pachyrhizi</name>
    <name type="common">Asian soybean rust disease fungus</name>
    <dbReference type="NCBI Taxonomy" id="170000"/>
    <lineage>
        <taxon>Eukaryota</taxon>
        <taxon>Fungi</taxon>
        <taxon>Dikarya</taxon>
        <taxon>Basidiomycota</taxon>
        <taxon>Pucciniomycotina</taxon>
        <taxon>Pucciniomycetes</taxon>
        <taxon>Pucciniales</taxon>
        <taxon>Phakopsoraceae</taxon>
        <taxon>Phakopsora</taxon>
    </lineage>
</organism>
<keyword evidence="3" id="KW-1185">Reference proteome</keyword>
<name>A0AAV0BI78_PHAPC</name>
<evidence type="ECO:0000313" key="3">
    <source>
        <dbReference type="Proteomes" id="UP001153365"/>
    </source>
</evidence>
<dbReference type="EMBL" id="CALTRL010005774">
    <property type="protein sequence ID" value="CAH7686151.1"/>
    <property type="molecule type" value="Genomic_DNA"/>
</dbReference>